<reference evidence="2 3" key="1">
    <citation type="submission" date="2018-05" db="EMBL/GenBank/DDBJ databases">
        <title>Oceanovita maritima gen. nov., sp. nov., a marine bacterium in the family Rhodobacteraceae isolated from surface seawater of Lundu port Xiamen, China.</title>
        <authorList>
            <person name="Hetharua B.H."/>
            <person name="Min D."/>
            <person name="Liao H."/>
            <person name="Tian Y."/>
        </authorList>
    </citation>
    <scope>NUCLEOTIDE SEQUENCE [LARGE SCALE GENOMIC DNA]</scope>
    <source>
        <strain evidence="2 3">FSX-11</strain>
    </source>
</reference>
<dbReference type="Proteomes" id="UP000248012">
    <property type="component" value="Unassembled WGS sequence"/>
</dbReference>
<comment type="caution">
    <text evidence="2">The sequence shown here is derived from an EMBL/GenBank/DDBJ whole genome shotgun (WGS) entry which is preliminary data.</text>
</comment>
<keyword evidence="3" id="KW-1185">Reference proteome</keyword>
<feature type="region of interest" description="Disordered" evidence="1">
    <location>
        <begin position="1"/>
        <end position="91"/>
    </location>
</feature>
<name>A0A2V4MSN8_9RHOB</name>
<accession>A0A2V4MSN8</accession>
<evidence type="ECO:0000313" key="3">
    <source>
        <dbReference type="Proteomes" id="UP000248012"/>
    </source>
</evidence>
<sequence>MQLFTKPKKQGVTAPSKPQYTSPKANAKRCFRGKTKPSFPTPAESCSHVAGNGAVQHTPKAKAGGALPAPAPPQPPGDSRGTTRSITYRAPRLQIAPRHHPRGSARAAARKIDPTLYTMPISAPAASLTLSPRPAMARRNLRPRGP</sequence>
<evidence type="ECO:0000256" key="1">
    <source>
        <dbReference type="SAM" id="MobiDB-lite"/>
    </source>
</evidence>
<organism evidence="2 3">
    <name type="scientific">Litorivita pollutaquae</name>
    <dbReference type="NCBI Taxonomy" id="2200892"/>
    <lineage>
        <taxon>Bacteria</taxon>
        <taxon>Pseudomonadati</taxon>
        <taxon>Pseudomonadota</taxon>
        <taxon>Alphaproteobacteria</taxon>
        <taxon>Rhodobacterales</taxon>
        <taxon>Paracoccaceae</taxon>
        <taxon>Litorivita</taxon>
    </lineage>
</organism>
<dbReference type="AlphaFoldDB" id="A0A2V4MSN8"/>
<gene>
    <name evidence="2" type="ORF">DI396_06110</name>
</gene>
<dbReference type="EMBL" id="QFVT01000003">
    <property type="protein sequence ID" value="PYC48539.1"/>
    <property type="molecule type" value="Genomic_DNA"/>
</dbReference>
<proteinExistence type="predicted"/>
<evidence type="ECO:0000313" key="2">
    <source>
        <dbReference type="EMBL" id="PYC48539.1"/>
    </source>
</evidence>
<feature type="compositionally biased region" description="Basic residues" evidence="1">
    <location>
        <begin position="26"/>
        <end position="35"/>
    </location>
</feature>
<feature type="region of interest" description="Disordered" evidence="1">
    <location>
        <begin position="123"/>
        <end position="146"/>
    </location>
</feature>
<protein>
    <submittedName>
        <fullName evidence="2">Uncharacterized protein</fullName>
    </submittedName>
</protein>